<evidence type="ECO:0000256" key="1">
    <source>
        <dbReference type="SAM" id="MobiDB-lite"/>
    </source>
</evidence>
<organism evidence="2 3">
    <name type="scientific">Arabidopsis suecica</name>
    <name type="common">Swedish thale-cress</name>
    <name type="synonym">Cardaminopsis suecica</name>
    <dbReference type="NCBI Taxonomy" id="45249"/>
    <lineage>
        <taxon>Eukaryota</taxon>
        <taxon>Viridiplantae</taxon>
        <taxon>Streptophyta</taxon>
        <taxon>Embryophyta</taxon>
        <taxon>Tracheophyta</taxon>
        <taxon>Spermatophyta</taxon>
        <taxon>Magnoliopsida</taxon>
        <taxon>eudicotyledons</taxon>
        <taxon>Gunneridae</taxon>
        <taxon>Pentapetalae</taxon>
        <taxon>rosids</taxon>
        <taxon>malvids</taxon>
        <taxon>Brassicales</taxon>
        <taxon>Brassicaceae</taxon>
        <taxon>Camelineae</taxon>
        <taxon>Arabidopsis</taxon>
    </lineage>
</organism>
<comment type="caution">
    <text evidence="2">The sequence shown here is derived from an EMBL/GenBank/DDBJ whole genome shotgun (WGS) entry which is preliminary data.</text>
</comment>
<dbReference type="Proteomes" id="UP000694251">
    <property type="component" value="Chromosome 10"/>
</dbReference>
<dbReference type="OrthoDB" id="1432691at2759"/>
<feature type="region of interest" description="Disordered" evidence="1">
    <location>
        <begin position="47"/>
        <end position="79"/>
    </location>
</feature>
<gene>
    <name evidence="2" type="ORF">ISN44_As10g011260</name>
</gene>
<accession>A0A8T1ZXM3</accession>
<sequence length="211" mass="23597">MADQTVVDALKTLTDSVTTMSGKNKPGSQARTTYYPNSRVRITLPANETPTTRDQGGETRVHPRQENLDGLGNDDVRDGEELELSGSDHIRFAPSANYEKVHSELREIKSKFHETTSSAPDIDIVIEETRRTPFTSRINLPTYDGKGDPKSHLAAFHIAVGRVYLEEHEKDEGSLIVIKIREIVKNAPFSILLFKNAPFESPFLSLPSFNF</sequence>
<evidence type="ECO:0000313" key="2">
    <source>
        <dbReference type="EMBL" id="KAG7564359.1"/>
    </source>
</evidence>
<name>A0A8T1ZXM3_ARASU</name>
<evidence type="ECO:0000313" key="3">
    <source>
        <dbReference type="Proteomes" id="UP000694251"/>
    </source>
</evidence>
<reference evidence="2 3" key="1">
    <citation type="submission" date="2020-12" db="EMBL/GenBank/DDBJ databases">
        <title>Concerted genomic and epigenomic changes stabilize Arabidopsis allopolyploids.</title>
        <authorList>
            <person name="Chen Z."/>
        </authorList>
    </citation>
    <scope>NUCLEOTIDE SEQUENCE [LARGE SCALE GENOMIC DNA]</scope>
    <source>
        <strain evidence="2">As9502</strain>
        <tissue evidence="2">Leaf</tissue>
    </source>
</reference>
<feature type="compositionally biased region" description="Basic and acidic residues" evidence="1">
    <location>
        <begin position="55"/>
        <end position="67"/>
    </location>
</feature>
<proteinExistence type="predicted"/>
<dbReference type="EMBL" id="JAEFBJ010000010">
    <property type="protein sequence ID" value="KAG7564359.1"/>
    <property type="molecule type" value="Genomic_DNA"/>
</dbReference>
<keyword evidence="3" id="KW-1185">Reference proteome</keyword>
<dbReference type="AlphaFoldDB" id="A0A8T1ZXM3"/>
<protein>
    <submittedName>
        <fullName evidence="2">Uncharacterized protein</fullName>
    </submittedName>
</protein>